<evidence type="ECO:0000313" key="3">
    <source>
        <dbReference type="EMBL" id="PQJ31049.1"/>
    </source>
</evidence>
<evidence type="ECO:0000256" key="1">
    <source>
        <dbReference type="SAM" id="SignalP"/>
    </source>
</evidence>
<accession>A0A2S7U7W4</accession>
<feature type="signal peptide" evidence="1">
    <location>
        <begin position="1"/>
        <end position="20"/>
    </location>
</feature>
<evidence type="ECO:0000259" key="2">
    <source>
        <dbReference type="Pfam" id="PF17116"/>
    </source>
</evidence>
<reference evidence="3 4" key="1">
    <citation type="submission" date="2017-01" db="EMBL/GenBank/DDBJ databases">
        <title>Trade-off between light-utilization and light-protection in marine flavobacteria.</title>
        <authorList>
            <person name="Kumagai Y."/>
            <person name="Yoshizawa S."/>
            <person name="Kogure K."/>
            <person name="Iwasaki W."/>
        </authorList>
    </citation>
    <scope>NUCLEOTIDE SEQUENCE [LARGE SCALE GENOMIC DNA]</scope>
    <source>
        <strain evidence="3 4">KCTC 32109</strain>
    </source>
</reference>
<protein>
    <submittedName>
        <fullName evidence="3">DUF5103 domain-containing protein</fullName>
    </submittedName>
</protein>
<evidence type="ECO:0000313" key="4">
    <source>
        <dbReference type="Proteomes" id="UP000239747"/>
    </source>
</evidence>
<feature type="chain" id="PRO_5015498004" evidence="1">
    <location>
        <begin position="21"/>
        <end position="418"/>
    </location>
</feature>
<sequence length="418" mass="49512">MKSFFILVFTTLSVVFIAQSQTMEDLVNDPDYIKSVTFNKEPEYMLPVFVIGEPVAIEFDDVIGDEADYYYQFEHYDYNWQPSRLFKNEFLDGIDDMRIFNYRNSFTTLQSYSHYTLSIPNRFTRGFKVSGNYMIHIYNDNRELVFSRKFMIMEEKAQVGVEIKRARDIKYINTQQRVQYTVDSQEINFINPADNLKTVIIQNSDIQTALYDIKPQFNLGNRQEYRYDTETSFWAGNEYLNFENRDFRSPNQNIDYVRKKDLYEAYLFVHKPRYGNEYTFFPDINGNYLVTTLDNEDNAVQAEYVNIHFSLLPTFNLPPDASIYVMGNYNAFQLQPENMMIYNEKRGMYEAKILLKQGFYNYRYTVVYDNGEQDPGFISGNLWQTENIYTVLAYYREPGGRYDRLIGQGAGSSENIRN</sequence>
<proteinExistence type="predicted"/>
<keyword evidence="1" id="KW-0732">Signal</keyword>
<dbReference type="Proteomes" id="UP000239747">
    <property type="component" value="Unassembled WGS sequence"/>
</dbReference>
<dbReference type="RefSeq" id="WP_105070204.1">
    <property type="nucleotide sequence ID" value="NZ_MTPW01000001.1"/>
</dbReference>
<dbReference type="AlphaFoldDB" id="A0A2S7U7W4"/>
<dbReference type="OrthoDB" id="1522602at2"/>
<dbReference type="Pfam" id="PF17116">
    <property type="entry name" value="T9SS_plug_1st"/>
    <property type="match status" value="1"/>
</dbReference>
<comment type="caution">
    <text evidence="3">The sequence shown here is derived from an EMBL/GenBank/DDBJ whole genome shotgun (WGS) entry which is preliminary data.</text>
</comment>
<dbReference type="EMBL" id="MTPW01000001">
    <property type="protein sequence ID" value="PQJ31049.1"/>
    <property type="molecule type" value="Genomic_DNA"/>
</dbReference>
<name>A0A2S7U7W4_9FLAO</name>
<keyword evidence="4" id="KW-1185">Reference proteome</keyword>
<organism evidence="3 4">
    <name type="scientific">Nonlabens arenilitoris</name>
    <dbReference type="NCBI Taxonomy" id="1217969"/>
    <lineage>
        <taxon>Bacteria</taxon>
        <taxon>Pseudomonadati</taxon>
        <taxon>Bacteroidota</taxon>
        <taxon>Flavobacteriia</taxon>
        <taxon>Flavobacteriales</taxon>
        <taxon>Flavobacteriaceae</taxon>
        <taxon>Nonlabens</taxon>
    </lineage>
</organism>
<dbReference type="InterPro" id="IPR031345">
    <property type="entry name" value="T9SS_Plug_N"/>
</dbReference>
<feature type="domain" description="Type 9 secretion system plug protein N-terminal" evidence="2">
    <location>
        <begin position="33"/>
        <end position="154"/>
    </location>
</feature>
<gene>
    <name evidence="3" type="ORF">BST92_03515</name>
</gene>